<evidence type="ECO:0000313" key="3">
    <source>
        <dbReference type="Proteomes" id="UP000597762"/>
    </source>
</evidence>
<accession>A0A812DIM7</accession>
<dbReference type="Proteomes" id="UP000597762">
    <property type="component" value="Unassembled WGS sequence"/>
</dbReference>
<proteinExistence type="predicted"/>
<evidence type="ECO:0000256" key="1">
    <source>
        <dbReference type="SAM" id="Phobius"/>
    </source>
</evidence>
<keyword evidence="1" id="KW-1133">Transmembrane helix</keyword>
<feature type="transmembrane region" description="Helical" evidence="1">
    <location>
        <begin position="213"/>
        <end position="239"/>
    </location>
</feature>
<feature type="transmembrane region" description="Helical" evidence="1">
    <location>
        <begin position="174"/>
        <end position="193"/>
    </location>
</feature>
<dbReference type="AlphaFoldDB" id="A0A812DIM7"/>
<keyword evidence="3" id="KW-1185">Reference proteome</keyword>
<protein>
    <submittedName>
        <fullName evidence="2">Uncharacterized protein</fullName>
    </submittedName>
</protein>
<feature type="transmembrane region" description="Helical" evidence="1">
    <location>
        <begin position="65"/>
        <end position="87"/>
    </location>
</feature>
<sequence length="251" mass="30059">MLLFLYLSLKHTLSFFLSLSLSLSLIWMLFSVVSRYLISFFLFYLYPSLTFTATNRTDDKLSLHGLFNCVTPFAVLFLCLTLLFLVFPFRFFSTRKISLSVFHFSFLFFKISFYLFSFLLLPPFSAFLPLHFTLSSFLNLRFFPVILFFFLDIYLHFSLALCQTLHLSLVISRLFFLSFFLSIFSFLRSPLFLSLLFSCCGFIKRLFLTLRDFFSLFLFLHISLHFFLTHWQIFLFFFLRKRLSFFLSLSF</sequence>
<evidence type="ECO:0000313" key="2">
    <source>
        <dbReference type="EMBL" id="CAE1301272.1"/>
    </source>
</evidence>
<feature type="transmembrane region" description="Helical" evidence="1">
    <location>
        <begin position="12"/>
        <end position="45"/>
    </location>
</feature>
<keyword evidence="1" id="KW-0812">Transmembrane</keyword>
<feature type="transmembrane region" description="Helical" evidence="1">
    <location>
        <begin position="99"/>
        <end position="121"/>
    </location>
</feature>
<keyword evidence="1" id="KW-0472">Membrane</keyword>
<dbReference type="EMBL" id="CAHIKZ030003526">
    <property type="protein sequence ID" value="CAE1301272.1"/>
    <property type="molecule type" value="Genomic_DNA"/>
</dbReference>
<name>A0A812DIM7_ACAPH</name>
<organism evidence="2 3">
    <name type="scientific">Acanthosepion pharaonis</name>
    <name type="common">Pharaoh cuttlefish</name>
    <name type="synonym">Sepia pharaonis</name>
    <dbReference type="NCBI Taxonomy" id="158019"/>
    <lineage>
        <taxon>Eukaryota</taxon>
        <taxon>Metazoa</taxon>
        <taxon>Spiralia</taxon>
        <taxon>Lophotrochozoa</taxon>
        <taxon>Mollusca</taxon>
        <taxon>Cephalopoda</taxon>
        <taxon>Coleoidea</taxon>
        <taxon>Decapodiformes</taxon>
        <taxon>Sepiida</taxon>
        <taxon>Sepiina</taxon>
        <taxon>Sepiidae</taxon>
        <taxon>Acanthosepion</taxon>
    </lineage>
</organism>
<reference evidence="2" key="1">
    <citation type="submission" date="2021-01" db="EMBL/GenBank/DDBJ databases">
        <authorList>
            <person name="Li R."/>
            <person name="Bekaert M."/>
        </authorList>
    </citation>
    <scope>NUCLEOTIDE SEQUENCE</scope>
    <source>
        <strain evidence="2">Farmed</strain>
    </source>
</reference>
<comment type="caution">
    <text evidence="2">The sequence shown here is derived from an EMBL/GenBank/DDBJ whole genome shotgun (WGS) entry which is preliminary data.</text>
</comment>
<gene>
    <name evidence="2" type="ORF">SPHA_54311</name>
</gene>
<feature type="transmembrane region" description="Helical" evidence="1">
    <location>
        <begin position="141"/>
        <end position="162"/>
    </location>
</feature>